<accession>A0A0F9V0G8</accession>
<dbReference type="AlphaFoldDB" id="A0A0F9V0G8"/>
<comment type="caution">
    <text evidence="1">The sequence shown here is derived from an EMBL/GenBank/DDBJ whole genome shotgun (WGS) entry which is preliminary data.</text>
</comment>
<reference evidence="1" key="1">
    <citation type="journal article" date="2015" name="Nature">
        <title>Complex archaea that bridge the gap between prokaryotes and eukaryotes.</title>
        <authorList>
            <person name="Spang A."/>
            <person name="Saw J.H."/>
            <person name="Jorgensen S.L."/>
            <person name="Zaremba-Niedzwiedzka K."/>
            <person name="Martijn J."/>
            <person name="Lind A.E."/>
            <person name="van Eijk R."/>
            <person name="Schleper C."/>
            <person name="Guy L."/>
            <person name="Ettema T.J."/>
        </authorList>
    </citation>
    <scope>NUCLEOTIDE SEQUENCE</scope>
</reference>
<dbReference type="SUPFAM" id="SSF109604">
    <property type="entry name" value="HD-domain/PDEase-like"/>
    <property type="match status" value="1"/>
</dbReference>
<dbReference type="Gene3D" id="1.10.3210.10">
    <property type="entry name" value="Hypothetical protein af1432"/>
    <property type="match status" value="1"/>
</dbReference>
<organism evidence="1">
    <name type="scientific">marine sediment metagenome</name>
    <dbReference type="NCBI Taxonomy" id="412755"/>
    <lineage>
        <taxon>unclassified sequences</taxon>
        <taxon>metagenomes</taxon>
        <taxon>ecological metagenomes</taxon>
    </lineage>
</organism>
<protein>
    <recommendedName>
        <fullName evidence="2">HD domain-containing protein</fullName>
    </recommendedName>
</protein>
<proteinExistence type="predicted"/>
<name>A0A0F9V0G8_9ZZZZ</name>
<evidence type="ECO:0008006" key="2">
    <source>
        <dbReference type="Google" id="ProtNLM"/>
    </source>
</evidence>
<sequence>MKEQLKLAEEIAREVHECQKRPIGKDDYINHPMRVAERFEDDSLKIVAWLHDVLEDSDLEFKDLVERGIDYYLCQVIDYLTREKDQNYIDYILGIKENEDAIKVKIADLMDNLSDLKNGNMRDKYILALHILRN</sequence>
<evidence type="ECO:0000313" key="1">
    <source>
        <dbReference type="EMBL" id="KKN67001.1"/>
    </source>
</evidence>
<gene>
    <name evidence="1" type="ORF">LCGC14_0465550</name>
</gene>
<dbReference type="EMBL" id="LAZR01000485">
    <property type="protein sequence ID" value="KKN67001.1"/>
    <property type="molecule type" value="Genomic_DNA"/>
</dbReference>